<dbReference type="RefSeq" id="WP_317524400.1">
    <property type="nucleotide sequence ID" value="NZ_JAWJZI010000014.1"/>
</dbReference>
<reference evidence="2 3" key="1">
    <citation type="submission" date="2023-10" db="EMBL/GenBank/DDBJ databases">
        <title>Marine bacteria isolated from horseshoe crab.</title>
        <authorList>
            <person name="Cheng T.H."/>
        </authorList>
    </citation>
    <scope>NUCLEOTIDE SEQUENCE [LARGE SCALE GENOMIC DNA]</scope>
    <source>
        <strain evidence="2 3">HSC6</strain>
    </source>
</reference>
<dbReference type="InterPro" id="IPR002575">
    <property type="entry name" value="Aminoglycoside_PTrfase"/>
</dbReference>
<protein>
    <submittedName>
        <fullName evidence="2">Phosphotransferase</fullName>
    </submittedName>
</protein>
<evidence type="ECO:0000313" key="3">
    <source>
        <dbReference type="Proteomes" id="UP001186452"/>
    </source>
</evidence>
<keyword evidence="3" id="KW-1185">Reference proteome</keyword>
<dbReference type="Gene3D" id="3.90.1200.10">
    <property type="match status" value="1"/>
</dbReference>
<evidence type="ECO:0000313" key="2">
    <source>
        <dbReference type="EMBL" id="MDV5171579.1"/>
    </source>
</evidence>
<comment type="caution">
    <text evidence="2">The sequence shown here is derived from an EMBL/GenBank/DDBJ whole genome shotgun (WGS) entry which is preliminary data.</text>
</comment>
<organism evidence="2 3">
    <name type="scientific">Photobacterium rosenbergii</name>
    <dbReference type="NCBI Taxonomy" id="294936"/>
    <lineage>
        <taxon>Bacteria</taxon>
        <taxon>Pseudomonadati</taxon>
        <taxon>Pseudomonadota</taxon>
        <taxon>Gammaproteobacteria</taxon>
        <taxon>Vibrionales</taxon>
        <taxon>Vibrionaceae</taxon>
        <taxon>Photobacterium</taxon>
    </lineage>
</organism>
<feature type="domain" description="Aminoglycoside phosphotransferase" evidence="1">
    <location>
        <begin position="23"/>
        <end position="214"/>
    </location>
</feature>
<dbReference type="SUPFAM" id="SSF56112">
    <property type="entry name" value="Protein kinase-like (PK-like)"/>
    <property type="match status" value="1"/>
</dbReference>
<dbReference type="Pfam" id="PF01636">
    <property type="entry name" value="APH"/>
    <property type="match status" value="1"/>
</dbReference>
<name>A0ABU3ZNG8_9GAMM</name>
<dbReference type="InterPro" id="IPR011009">
    <property type="entry name" value="Kinase-like_dom_sf"/>
</dbReference>
<accession>A0ABU3ZNG8</accession>
<dbReference type="EMBL" id="JAWJZI010000014">
    <property type="protein sequence ID" value="MDV5171579.1"/>
    <property type="molecule type" value="Genomic_DNA"/>
</dbReference>
<gene>
    <name evidence="2" type="ORF">R2X38_21505</name>
</gene>
<dbReference type="Proteomes" id="UP001186452">
    <property type="component" value="Unassembled WGS sequence"/>
</dbReference>
<evidence type="ECO:0000259" key="1">
    <source>
        <dbReference type="Pfam" id="PF01636"/>
    </source>
</evidence>
<proteinExistence type="predicted"/>
<sequence>MSVESLRALFALRLPDHHLVSAEPLSGGLSNRCWKVIIKHTETGHCHTLVWRPDSSSSQAFGVSRQHEYDVLHAIYISSSPDLAPRAFVHFAQGLLVEWATGQTADPDFPLSDLVAVQSAVHQLPLPYWRLDVQQRGVHYWQFMGDEKGDTQLQRIHTYFQSQPVRKWFEDTCCHHDLGWYNIIIAPDGQQKVIDWEYAAAGDPSLDLALTIAANQLEPIKAVDLYCQQMGIRDADTRALWHSAVEYWHPWCDYLAMLWFYVGAKQFADKQPYNEDYFNEAQSLKEKLWDRLQFSD</sequence>